<reference evidence="1 2" key="1">
    <citation type="submission" date="2018-05" db="EMBL/GenBank/DDBJ databases">
        <title>Complete genome sequence of Flagellimonas aquimarina ECD12 isolated from seaweed Ecklonia cava.</title>
        <authorList>
            <person name="Choi S."/>
            <person name="Seong C."/>
        </authorList>
    </citation>
    <scope>NUCLEOTIDE SEQUENCE [LARGE SCALE GENOMIC DNA]</scope>
    <source>
        <strain evidence="1 2">ECD12</strain>
    </source>
</reference>
<name>A0A316L1Z7_9FLAO</name>
<evidence type="ECO:0000313" key="2">
    <source>
        <dbReference type="Proteomes" id="UP000245762"/>
    </source>
</evidence>
<proteinExistence type="predicted"/>
<dbReference type="PANTHER" id="PTHR42866">
    <property type="entry name" value="3-DEOXY-MANNO-OCTULOSONATE CYTIDYLYLTRANSFERASE"/>
    <property type="match status" value="1"/>
</dbReference>
<accession>A0A316L1Z7</accession>
<dbReference type="RefSeq" id="WP_109660122.1">
    <property type="nucleotide sequence ID" value="NZ_QGEG01000001.1"/>
</dbReference>
<dbReference type="AlphaFoldDB" id="A0A316L1Z7"/>
<keyword evidence="2" id="KW-1185">Reference proteome</keyword>
<dbReference type="Gene3D" id="3.90.550.10">
    <property type="entry name" value="Spore Coat Polysaccharide Biosynthesis Protein SpsA, Chain A"/>
    <property type="match status" value="1"/>
</dbReference>
<dbReference type="EMBL" id="QGEG01000001">
    <property type="protein sequence ID" value="PWL39851.1"/>
    <property type="molecule type" value="Genomic_DNA"/>
</dbReference>
<gene>
    <name evidence="1" type="ORF">DKG77_03205</name>
</gene>
<protein>
    <submittedName>
        <fullName evidence="1">Uncharacterized protein</fullName>
    </submittedName>
</protein>
<dbReference type="Proteomes" id="UP000245762">
    <property type="component" value="Unassembled WGS sequence"/>
</dbReference>
<dbReference type="Pfam" id="PF02348">
    <property type="entry name" value="CTP_transf_3"/>
    <property type="match status" value="1"/>
</dbReference>
<dbReference type="SUPFAM" id="SSF53448">
    <property type="entry name" value="Nucleotide-diphospho-sugar transferases"/>
    <property type="match status" value="1"/>
</dbReference>
<dbReference type="GO" id="GO:0005829">
    <property type="term" value="C:cytosol"/>
    <property type="evidence" value="ECO:0007669"/>
    <property type="project" value="TreeGrafter"/>
</dbReference>
<dbReference type="InterPro" id="IPR003329">
    <property type="entry name" value="Cytidylyl_trans"/>
</dbReference>
<dbReference type="OrthoDB" id="9815559at2"/>
<dbReference type="InterPro" id="IPR029044">
    <property type="entry name" value="Nucleotide-diphossugar_trans"/>
</dbReference>
<evidence type="ECO:0000313" key="1">
    <source>
        <dbReference type="EMBL" id="PWL39851.1"/>
    </source>
</evidence>
<organism evidence="1 2">
    <name type="scientific">Flagellimonas aquimarina</name>
    <dbReference type="NCBI Taxonomy" id="2201895"/>
    <lineage>
        <taxon>Bacteria</taxon>
        <taxon>Pseudomonadati</taxon>
        <taxon>Bacteroidota</taxon>
        <taxon>Flavobacteriia</taxon>
        <taxon>Flavobacteriales</taxon>
        <taxon>Flavobacteriaceae</taxon>
        <taxon>Flagellimonas</taxon>
    </lineage>
</organism>
<comment type="caution">
    <text evidence="1">The sequence shown here is derived from an EMBL/GenBank/DDBJ whole genome shotgun (WGS) entry which is preliminary data.</text>
</comment>
<sequence>MYKIGILIQARLGSSRLPKKIVLPFYDDKSILDILLEKFDQLKKRYPVILTTPNNSEDNILENYASKHQIDFYRGSESDVLKRFIDTARFYEIDVIVRVCSDNPFLDIDHITDLIEIYDKNKLLDYCSYKDNKGVPVIKTHIGLFAEIVTLAALEKTHKETQDIIYREHVTNYIYSHPQKFKIHLKNAFPEVFCRKDLRFTIDDIDDFENLSELYGKYIEMDSNIFKTIEHIDCNPFYKLPMIKNIKKYSK</sequence>
<dbReference type="PANTHER" id="PTHR42866:SF1">
    <property type="entry name" value="SPORE COAT POLYSACCHARIDE BIOSYNTHESIS PROTEIN SPSF"/>
    <property type="match status" value="1"/>
</dbReference>